<dbReference type="AlphaFoldDB" id="A0A974C2J6"/>
<sequence length="66" mass="8063">MCSGVKSKWPDLHINLTFFPLIFVRLMFFSLTQTFMVYRFFVCFFQTLKWQKCCTVKCDEGFLMRR</sequence>
<keyword evidence="1" id="KW-0472">Membrane</keyword>
<gene>
    <name evidence="2" type="ORF">XELAEV_18041668mg</name>
</gene>
<evidence type="ECO:0000256" key="1">
    <source>
        <dbReference type="SAM" id="Phobius"/>
    </source>
</evidence>
<dbReference type="Proteomes" id="UP000694892">
    <property type="component" value="Chromosome 8S"/>
</dbReference>
<feature type="transmembrane region" description="Helical" evidence="1">
    <location>
        <begin position="18"/>
        <end position="42"/>
    </location>
</feature>
<dbReference type="EMBL" id="CM004481">
    <property type="protein sequence ID" value="OCT65428.1"/>
    <property type="molecule type" value="Genomic_DNA"/>
</dbReference>
<name>A0A974C2J6_XENLA</name>
<organism evidence="2 3">
    <name type="scientific">Xenopus laevis</name>
    <name type="common">African clawed frog</name>
    <dbReference type="NCBI Taxonomy" id="8355"/>
    <lineage>
        <taxon>Eukaryota</taxon>
        <taxon>Metazoa</taxon>
        <taxon>Chordata</taxon>
        <taxon>Craniata</taxon>
        <taxon>Vertebrata</taxon>
        <taxon>Euteleostomi</taxon>
        <taxon>Amphibia</taxon>
        <taxon>Batrachia</taxon>
        <taxon>Anura</taxon>
        <taxon>Pipoidea</taxon>
        <taxon>Pipidae</taxon>
        <taxon>Xenopodinae</taxon>
        <taxon>Xenopus</taxon>
        <taxon>Xenopus</taxon>
    </lineage>
</organism>
<accession>A0A974C2J6</accession>
<evidence type="ECO:0000313" key="3">
    <source>
        <dbReference type="Proteomes" id="UP000694892"/>
    </source>
</evidence>
<evidence type="ECO:0000313" key="2">
    <source>
        <dbReference type="EMBL" id="OCT65428.1"/>
    </source>
</evidence>
<keyword evidence="1" id="KW-0812">Transmembrane</keyword>
<keyword evidence="1" id="KW-1133">Transmembrane helix</keyword>
<protein>
    <submittedName>
        <fullName evidence="2">Uncharacterized protein</fullName>
    </submittedName>
</protein>
<proteinExistence type="predicted"/>
<reference evidence="3" key="1">
    <citation type="journal article" date="2016" name="Nature">
        <title>Genome evolution in the allotetraploid frog Xenopus laevis.</title>
        <authorList>
            <person name="Session A.M."/>
            <person name="Uno Y."/>
            <person name="Kwon T."/>
            <person name="Chapman J.A."/>
            <person name="Toyoda A."/>
            <person name="Takahashi S."/>
            <person name="Fukui A."/>
            <person name="Hikosaka A."/>
            <person name="Suzuki A."/>
            <person name="Kondo M."/>
            <person name="van Heeringen S.J."/>
            <person name="Quigley I."/>
            <person name="Heinz S."/>
            <person name="Ogino H."/>
            <person name="Ochi H."/>
            <person name="Hellsten U."/>
            <person name="Lyons J.B."/>
            <person name="Simakov O."/>
            <person name="Putnam N."/>
            <person name="Stites J."/>
            <person name="Kuroki Y."/>
            <person name="Tanaka T."/>
            <person name="Michiue T."/>
            <person name="Watanabe M."/>
            <person name="Bogdanovic O."/>
            <person name="Lister R."/>
            <person name="Georgiou G."/>
            <person name="Paranjpe S.S."/>
            <person name="van Kruijsbergen I."/>
            <person name="Shu S."/>
            <person name="Carlson J."/>
            <person name="Kinoshita T."/>
            <person name="Ohta Y."/>
            <person name="Mawaribuchi S."/>
            <person name="Jenkins J."/>
            <person name="Grimwood J."/>
            <person name="Schmutz J."/>
            <person name="Mitros T."/>
            <person name="Mozaffari S.V."/>
            <person name="Suzuki Y."/>
            <person name="Haramoto Y."/>
            <person name="Yamamoto T.S."/>
            <person name="Takagi C."/>
            <person name="Heald R."/>
            <person name="Miller K."/>
            <person name="Haudenschild C."/>
            <person name="Kitzman J."/>
            <person name="Nakayama T."/>
            <person name="Izutsu Y."/>
            <person name="Robert J."/>
            <person name="Fortriede J."/>
            <person name="Burns K."/>
            <person name="Lotay V."/>
            <person name="Karimi K."/>
            <person name="Yasuoka Y."/>
            <person name="Dichmann D.S."/>
            <person name="Flajnik M.F."/>
            <person name="Houston D.W."/>
            <person name="Shendure J."/>
            <person name="DuPasquier L."/>
            <person name="Vize P.D."/>
            <person name="Zorn A.M."/>
            <person name="Ito M."/>
            <person name="Marcotte E.M."/>
            <person name="Wallingford J.B."/>
            <person name="Ito Y."/>
            <person name="Asashima M."/>
            <person name="Ueno N."/>
            <person name="Matsuda Y."/>
            <person name="Veenstra G.J."/>
            <person name="Fujiyama A."/>
            <person name="Harland R.M."/>
            <person name="Taira M."/>
            <person name="Rokhsar D.S."/>
        </authorList>
    </citation>
    <scope>NUCLEOTIDE SEQUENCE [LARGE SCALE GENOMIC DNA]</scope>
    <source>
        <strain evidence="3">J</strain>
    </source>
</reference>